<accession>A0A915PG50</accession>
<feature type="compositionally biased region" description="Basic residues" evidence="11">
    <location>
        <begin position="315"/>
        <end position="330"/>
    </location>
</feature>
<sequence length="1483" mass="176852">MYTNISNNFLSFFIILLLYLLEIIATDPCENPCEGNHLKMECKGIYDDNKQLAQHFHKIFFNENDNEFIRNNLAIDIILWHRNIEDTLTNKSEWNKNAQKSRIWCLEIWNKMQNEFDRNYCQLFDNIVSIEKLEFKNTNFPYFFVRFASSITELKGKELVEKNKKAKGSTFKDYLEDKWKSFNDDLDTKEHAVDNKMLLLNWIEEIRFITFSQLLQTGELDSNFVKKIFQENDDKEEQLKSRIEKIFGANNFLQVKVDLIVHRNNLWYQEKLNVESETEDDNKKEELKDIDELMNEMGISDNDKTSKLSIITTNKRGKKQQKKKQNKNKKRVESTSENKIEKNDQNLENENYNNNEIVHQNNEISENSEFYKNINENNVENDEDSGGWVLNRNDEKKLRKEERKKMEEEENLKRLKKLKGKDIADKPSFSFNNIKKMNYKEYYDAEMKKKNILTSESIIDNKIKINEDLEKINNSKQINDRKLFVNPAISFKAILDKKDSRNELNGNSKLKEENKEVKCEKEDKFRSAEKDDRALVPSNKIVNSSKFSPFTPINYLEEDALNEKYMRFILSNEDPRKIIPSLDLGVIVDELNKRFKHFQKIRMKNNCQDKNVNLTFGKFQGKVDKQNVSDCILLNLVLKLENEFNETIYNENCVVNDMEQLTNLENRFHSLLKELTRIMDNWRDLQKETNQELKEEEIKAVKIKLHKQRLTNLNSNRQWNLMKQKKQKRILFSLLNNTNVNEFNDYLHNYEIKNMQRMLITSTQNNLIDFPIFDELPYVYAQKEIARNILNEQLTEIIDYDKDRSSQEIIKIISIISKWAKSKNCHLIEFLLSGSRKLKTEIIDSDVDAIVVLHKKKNDNCKINGINNFYGNPDFDLCQPFVKNIKCWDNSLYCYLCNVKINFDISFIIIDEIQSETLKNTFPITGLNNQEFEEIIEHKRQKSKKLYKPEDLSEIESEIYSLASFNSNNIMFEFIEMTGNVNKFEIFARTIKKWAKNHFIYDGQFGFLNGATFNVLVIKVLLLYFDSSLLYLLQKFFQTYMEWDWQNIVSLDELTNKPLSWSSEEELNKRKGLYLGKKFGVSEKEMKRLENHANLIMVVLTPGYPKQNCSFNVNYSTRQIIKKELEIAYSFRSSQNNLGNNMLINAKNTYEEMSLINNWKKWLNGVNFLDKYKHYLLILCISTHYNLKENVNYCNYVESRIRLELVFSIEDDNLIKYAHAFSKENWLPSEIKQKYRGHITQHWWIGIETYEQINQLEIYNSSEANILKNFVDRIQTNTPIALRKSGGWLEIINNSMPLSKSKSVDLGDRSFTDYGKMKNRDFSMKNDKHWHLRVLHFPHIYYSDPQLKYEQYYYGNTEETLKKYSKNYQQLMSCIEYFMDAERNKTLLELIVKIKFSEGKNLLKIHTLEYVLNRWEKFYKIHFEWTKTYTKRRFGYDYSPICKICEYATKQFEENSKNIVDLNKFWNDKDCNKFNVEKFLKDQ</sequence>
<dbReference type="GO" id="GO:0005634">
    <property type="term" value="C:nucleus"/>
    <property type="evidence" value="ECO:0007669"/>
    <property type="project" value="UniProtKB-SubCell"/>
</dbReference>
<keyword evidence="4" id="KW-0507">mRNA processing</keyword>
<proteinExistence type="inferred from homology"/>
<keyword evidence="7" id="KW-0067">ATP-binding</keyword>
<comment type="similarity">
    <text evidence="2">Belongs to the poly(A) polymerase family.</text>
</comment>
<comment type="subcellular location">
    <subcellularLocation>
        <location evidence="1">Nucleus</location>
    </subcellularLocation>
</comment>
<evidence type="ECO:0000256" key="1">
    <source>
        <dbReference type="ARBA" id="ARBA00004123"/>
    </source>
</evidence>
<evidence type="ECO:0000256" key="2">
    <source>
        <dbReference type="ARBA" id="ARBA00010912"/>
    </source>
</evidence>
<evidence type="ECO:0000313" key="15">
    <source>
        <dbReference type="WBParaSite" id="scf7180000424640.g13667"/>
    </source>
</evidence>
<evidence type="ECO:0000256" key="10">
    <source>
        <dbReference type="SAM" id="Coils"/>
    </source>
</evidence>
<feature type="signal peptide" evidence="12">
    <location>
        <begin position="1"/>
        <end position="25"/>
    </location>
</feature>
<feature type="coiled-coil region" evidence="10">
    <location>
        <begin position="391"/>
        <end position="419"/>
    </location>
</feature>
<evidence type="ECO:0000256" key="4">
    <source>
        <dbReference type="ARBA" id="ARBA00022664"/>
    </source>
</evidence>
<evidence type="ECO:0000259" key="13">
    <source>
        <dbReference type="Pfam" id="PF04928"/>
    </source>
</evidence>
<dbReference type="Gene3D" id="1.10.1410.10">
    <property type="match status" value="1"/>
</dbReference>
<comment type="catalytic activity">
    <reaction evidence="9">
        <text>RNA(n) + ATP = RNA(n)-3'-adenine ribonucleotide + diphosphate</text>
        <dbReference type="Rhea" id="RHEA:11332"/>
        <dbReference type="Rhea" id="RHEA-COMP:14527"/>
        <dbReference type="Rhea" id="RHEA-COMP:17347"/>
        <dbReference type="ChEBI" id="CHEBI:30616"/>
        <dbReference type="ChEBI" id="CHEBI:33019"/>
        <dbReference type="ChEBI" id="CHEBI:140395"/>
        <dbReference type="ChEBI" id="CHEBI:173115"/>
        <dbReference type="EC" id="2.7.7.19"/>
    </reaction>
</comment>
<name>A0A915PG50_9BILA</name>
<feature type="coiled-coil region" evidence="10">
    <location>
        <begin position="661"/>
        <end position="699"/>
    </location>
</feature>
<dbReference type="GO" id="GO:0003723">
    <property type="term" value="F:RNA binding"/>
    <property type="evidence" value="ECO:0007669"/>
    <property type="project" value="InterPro"/>
</dbReference>
<evidence type="ECO:0000256" key="11">
    <source>
        <dbReference type="SAM" id="MobiDB-lite"/>
    </source>
</evidence>
<keyword evidence="10" id="KW-0175">Coiled coil</keyword>
<evidence type="ECO:0000313" key="14">
    <source>
        <dbReference type="Proteomes" id="UP000887560"/>
    </source>
</evidence>
<dbReference type="GO" id="GO:1990817">
    <property type="term" value="F:poly(A) RNA polymerase activity"/>
    <property type="evidence" value="ECO:0007669"/>
    <property type="project" value="UniProtKB-EC"/>
</dbReference>
<feature type="region of interest" description="Disordered" evidence="11">
    <location>
        <begin position="295"/>
        <end position="350"/>
    </location>
</feature>
<feature type="domain" description="Poly(A) polymerase central" evidence="13">
    <location>
        <begin position="984"/>
        <end position="1130"/>
    </location>
</feature>
<evidence type="ECO:0000256" key="8">
    <source>
        <dbReference type="ARBA" id="ARBA00023242"/>
    </source>
</evidence>
<evidence type="ECO:0000256" key="9">
    <source>
        <dbReference type="ARBA" id="ARBA00048830"/>
    </source>
</evidence>
<dbReference type="Pfam" id="PF04928">
    <property type="entry name" value="PAP_central"/>
    <property type="match status" value="1"/>
</dbReference>
<reference evidence="15" key="1">
    <citation type="submission" date="2022-11" db="UniProtKB">
        <authorList>
            <consortium name="WormBaseParasite"/>
        </authorList>
    </citation>
    <scope>IDENTIFICATION</scope>
</reference>
<dbReference type="GO" id="GO:0031123">
    <property type="term" value="P:RNA 3'-end processing"/>
    <property type="evidence" value="ECO:0007669"/>
    <property type="project" value="InterPro"/>
</dbReference>
<dbReference type="Proteomes" id="UP000887560">
    <property type="component" value="Unplaced"/>
</dbReference>
<evidence type="ECO:0000256" key="3">
    <source>
        <dbReference type="ARBA" id="ARBA00012388"/>
    </source>
</evidence>
<evidence type="ECO:0000256" key="6">
    <source>
        <dbReference type="ARBA" id="ARBA00022741"/>
    </source>
</evidence>
<dbReference type="GO" id="GO:0005524">
    <property type="term" value="F:ATP binding"/>
    <property type="evidence" value="ECO:0007669"/>
    <property type="project" value="UniProtKB-KW"/>
</dbReference>
<keyword evidence="14" id="KW-1185">Reference proteome</keyword>
<dbReference type="InterPro" id="IPR011068">
    <property type="entry name" value="NuclTrfase_I-like_C"/>
</dbReference>
<dbReference type="SUPFAM" id="SSF81631">
    <property type="entry name" value="PAP/OAS1 substrate-binding domain"/>
    <property type="match status" value="1"/>
</dbReference>
<feature type="chain" id="PRO_5037066248" description="polynucleotide adenylyltransferase" evidence="12">
    <location>
        <begin position="26"/>
        <end position="1483"/>
    </location>
</feature>
<dbReference type="PANTHER" id="PTHR10682">
    <property type="entry name" value="POLY A POLYMERASE"/>
    <property type="match status" value="1"/>
</dbReference>
<evidence type="ECO:0000256" key="5">
    <source>
        <dbReference type="ARBA" id="ARBA00022679"/>
    </source>
</evidence>
<dbReference type="SUPFAM" id="SSF55003">
    <property type="entry name" value="PAP/Archaeal CCA-adding enzyme, C-terminal domain"/>
    <property type="match status" value="1"/>
</dbReference>
<dbReference type="InterPro" id="IPR007012">
    <property type="entry name" value="PolA_pol_cen_dom"/>
</dbReference>
<keyword evidence="6" id="KW-0547">Nucleotide-binding</keyword>
<keyword evidence="12" id="KW-0732">Signal</keyword>
<dbReference type="PANTHER" id="PTHR10682:SF10">
    <property type="entry name" value="POLYNUCLEOTIDE ADENYLYLTRANSFERASE"/>
    <property type="match status" value="1"/>
</dbReference>
<evidence type="ECO:0000256" key="12">
    <source>
        <dbReference type="SAM" id="SignalP"/>
    </source>
</evidence>
<keyword evidence="8" id="KW-0539">Nucleus</keyword>
<keyword evidence="5" id="KW-0808">Transferase</keyword>
<dbReference type="EC" id="2.7.7.19" evidence="3"/>
<evidence type="ECO:0000256" key="7">
    <source>
        <dbReference type="ARBA" id="ARBA00022840"/>
    </source>
</evidence>
<feature type="compositionally biased region" description="Basic and acidic residues" evidence="11">
    <location>
        <begin position="331"/>
        <end position="345"/>
    </location>
</feature>
<organism evidence="14 15">
    <name type="scientific">Meloidogyne floridensis</name>
    <dbReference type="NCBI Taxonomy" id="298350"/>
    <lineage>
        <taxon>Eukaryota</taxon>
        <taxon>Metazoa</taxon>
        <taxon>Ecdysozoa</taxon>
        <taxon>Nematoda</taxon>
        <taxon>Chromadorea</taxon>
        <taxon>Rhabditida</taxon>
        <taxon>Tylenchina</taxon>
        <taxon>Tylenchomorpha</taxon>
        <taxon>Tylenchoidea</taxon>
        <taxon>Meloidogynidae</taxon>
        <taxon>Meloidogyninae</taxon>
        <taxon>Meloidogyne</taxon>
    </lineage>
</organism>
<protein>
    <recommendedName>
        <fullName evidence="3">polynucleotide adenylyltransferase</fullName>
        <ecNumber evidence="3">2.7.7.19</ecNumber>
    </recommendedName>
</protein>
<dbReference type="WBParaSite" id="scf7180000424640.g13667">
    <property type="protein sequence ID" value="scf7180000424640.g13667"/>
    <property type="gene ID" value="scf7180000424640.g13667"/>
</dbReference>
<dbReference type="GO" id="GO:0006397">
    <property type="term" value="P:mRNA processing"/>
    <property type="evidence" value="ECO:0007669"/>
    <property type="project" value="UniProtKB-KW"/>
</dbReference>